<accession>A0A5C6RZY8</accession>
<gene>
    <name evidence="1" type="ORF">FQV27_13900</name>
</gene>
<dbReference type="AlphaFoldDB" id="A0A5C6RZY8"/>
<comment type="caution">
    <text evidence="1">The sequence shown here is derived from an EMBL/GenBank/DDBJ whole genome shotgun (WGS) entry which is preliminary data.</text>
</comment>
<dbReference type="OrthoDB" id="7859107at2"/>
<dbReference type="EMBL" id="VOPL01000006">
    <property type="protein sequence ID" value="TXB67694.1"/>
    <property type="molecule type" value="Genomic_DNA"/>
</dbReference>
<sequence length="87" mass="10497">MPLMIGLLLIAALLVWQLWGRDRTQAELSNRLDPFWYRIFRRKKCRWHVIDDRRTLKEFRCETCGVTAYSRSDRGPVECKRQLRSTL</sequence>
<dbReference type="Proteomes" id="UP000321562">
    <property type="component" value="Unassembled WGS sequence"/>
</dbReference>
<dbReference type="RefSeq" id="WP_147099606.1">
    <property type="nucleotide sequence ID" value="NZ_JBHUFH010000001.1"/>
</dbReference>
<keyword evidence="2" id="KW-1185">Reference proteome</keyword>
<name>A0A5C6RZY8_9RHOB</name>
<organism evidence="1 2">
    <name type="scientific">Paracoccus aurantiacus</name>
    <dbReference type="NCBI Taxonomy" id="2599412"/>
    <lineage>
        <taxon>Bacteria</taxon>
        <taxon>Pseudomonadati</taxon>
        <taxon>Pseudomonadota</taxon>
        <taxon>Alphaproteobacteria</taxon>
        <taxon>Rhodobacterales</taxon>
        <taxon>Paracoccaceae</taxon>
        <taxon>Paracoccus</taxon>
    </lineage>
</organism>
<reference evidence="1 2" key="1">
    <citation type="submission" date="2019-08" db="EMBL/GenBank/DDBJ databases">
        <authorList>
            <person name="Ye J."/>
        </authorList>
    </citation>
    <scope>NUCLEOTIDE SEQUENCE [LARGE SCALE GENOMIC DNA]</scope>
    <source>
        <strain evidence="1 2">TK008</strain>
    </source>
</reference>
<protein>
    <submittedName>
        <fullName evidence="1">Uncharacterized protein</fullName>
    </submittedName>
</protein>
<evidence type="ECO:0000313" key="1">
    <source>
        <dbReference type="EMBL" id="TXB67694.1"/>
    </source>
</evidence>
<proteinExistence type="predicted"/>
<evidence type="ECO:0000313" key="2">
    <source>
        <dbReference type="Proteomes" id="UP000321562"/>
    </source>
</evidence>